<dbReference type="Proteomes" id="UP000672011">
    <property type="component" value="Chromosome"/>
</dbReference>
<evidence type="ECO:0000256" key="4">
    <source>
        <dbReference type="ARBA" id="ARBA00023136"/>
    </source>
</evidence>
<name>A0ABX7XBF1_9FLAO</name>
<organism evidence="6 7">
    <name type="scientific">Faecalibacter bovis</name>
    <dbReference type="NCBI Taxonomy" id="2898187"/>
    <lineage>
        <taxon>Bacteria</taxon>
        <taxon>Pseudomonadati</taxon>
        <taxon>Bacteroidota</taxon>
        <taxon>Flavobacteriia</taxon>
        <taxon>Flavobacteriales</taxon>
        <taxon>Weeksellaceae</taxon>
        <taxon>Faecalibacter</taxon>
    </lineage>
</organism>
<gene>
    <name evidence="6" type="ORF">J9309_10430</name>
</gene>
<dbReference type="Pfam" id="PF02674">
    <property type="entry name" value="Colicin_V"/>
    <property type="match status" value="1"/>
</dbReference>
<dbReference type="RefSeq" id="WP_230475818.1">
    <property type="nucleotide sequence ID" value="NZ_CP072842.1"/>
</dbReference>
<evidence type="ECO:0000313" key="6">
    <source>
        <dbReference type="EMBL" id="QTV05190.1"/>
    </source>
</evidence>
<reference evidence="6 7" key="1">
    <citation type="journal article" date="2021" name="Int. J. Syst. Evol. Microbiol.">
        <title>Faecalibacter bovis sp. nov., isolated from cow faeces.</title>
        <authorList>
            <person name="Li F."/>
            <person name="Zhao W."/>
            <person name="Hong Q."/>
            <person name="Shao Q."/>
            <person name="Song J."/>
            <person name="Yang S."/>
        </authorList>
    </citation>
    <scope>NUCLEOTIDE SEQUENCE [LARGE SCALE GENOMIC DNA]</scope>
    <source>
        <strain evidence="6 7">ZY171143</strain>
    </source>
</reference>
<dbReference type="EMBL" id="CP072842">
    <property type="protein sequence ID" value="QTV05190.1"/>
    <property type="molecule type" value="Genomic_DNA"/>
</dbReference>
<feature type="transmembrane region" description="Helical" evidence="5">
    <location>
        <begin position="107"/>
        <end position="128"/>
    </location>
</feature>
<feature type="transmembrane region" description="Helical" evidence="5">
    <location>
        <begin position="7"/>
        <end position="27"/>
    </location>
</feature>
<keyword evidence="2 5" id="KW-0812">Transmembrane</keyword>
<evidence type="ECO:0000256" key="5">
    <source>
        <dbReference type="SAM" id="Phobius"/>
    </source>
</evidence>
<keyword evidence="7" id="KW-1185">Reference proteome</keyword>
<feature type="transmembrane region" description="Helical" evidence="5">
    <location>
        <begin position="63"/>
        <end position="87"/>
    </location>
</feature>
<evidence type="ECO:0000256" key="3">
    <source>
        <dbReference type="ARBA" id="ARBA00022989"/>
    </source>
</evidence>
<evidence type="ECO:0000256" key="1">
    <source>
        <dbReference type="ARBA" id="ARBA00004141"/>
    </source>
</evidence>
<protein>
    <submittedName>
        <fullName evidence="6">CvpA family protein</fullName>
    </submittedName>
</protein>
<feature type="transmembrane region" description="Helical" evidence="5">
    <location>
        <begin position="33"/>
        <end position="51"/>
    </location>
</feature>
<comment type="subcellular location">
    <subcellularLocation>
        <location evidence="1">Membrane</location>
        <topology evidence="1">Multi-pass membrane protein</topology>
    </subcellularLocation>
</comment>
<sequence length="179" mass="19917">MDQASTFNSLDILIAIALAFGIINGLFKGFISQLIGLFGFFIAIWISFKFYQLVSIFVGSQNIVADGFVSIVSLILTFAIAFFSIKLLSSLTEKTVQMIGLGFVNRIAGATLGLIILLLLVSSVLFYIDPILEIGFKETKENSILYPYLIDSAEFVKNLLYETKDALREQDQIKSENYL</sequence>
<dbReference type="PANTHER" id="PTHR37306:SF1">
    <property type="entry name" value="COLICIN V PRODUCTION PROTEIN"/>
    <property type="match status" value="1"/>
</dbReference>
<proteinExistence type="predicted"/>
<accession>A0ABX7XBF1</accession>
<evidence type="ECO:0000313" key="7">
    <source>
        <dbReference type="Proteomes" id="UP000672011"/>
    </source>
</evidence>
<evidence type="ECO:0000256" key="2">
    <source>
        <dbReference type="ARBA" id="ARBA00022692"/>
    </source>
</evidence>
<keyword evidence="4 5" id="KW-0472">Membrane</keyword>
<reference evidence="7" key="2">
    <citation type="submission" date="2021-04" db="EMBL/GenBank/DDBJ databases">
        <title>Taxonomy of Flavobacteriaceae bacterium ZY171143.</title>
        <authorList>
            <person name="Li F."/>
        </authorList>
    </citation>
    <scope>NUCLEOTIDE SEQUENCE [LARGE SCALE GENOMIC DNA]</scope>
    <source>
        <strain evidence="7">ZY171143</strain>
    </source>
</reference>
<dbReference type="InterPro" id="IPR003825">
    <property type="entry name" value="Colicin-V_CvpA"/>
</dbReference>
<keyword evidence="3 5" id="KW-1133">Transmembrane helix</keyword>
<dbReference type="PANTHER" id="PTHR37306">
    <property type="entry name" value="COLICIN V PRODUCTION PROTEIN"/>
    <property type="match status" value="1"/>
</dbReference>